<keyword evidence="6 11" id="KW-0547">Nucleotide-binding</keyword>
<comment type="pathway">
    <text evidence="1 11">Metabolic intermediate biosynthesis; chorismate biosynthesis; chorismate from D-erythrose 4-phosphate and phosphoenolpyruvate: step 5/7.</text>
</comment>
<feature type="binding site" evidence="11">
    <location>
        <position position="55"/>
    </location>
    <ligand>
        <name>substrate</name>
    </ligand>
</feature>
<evidence type="ECO:0000256" key="9">
    <source>
        <dbReference type="ARBA" id="ARBA00023141"/>
    </source>
</evidence>
<evidence type="ECO:0000256" key="11">
    <source>
        <dbReference type="HAMAP-Rule" id="MF_00109"/>
    </source>
</evidence>
<comment type="subunit">
    <text evidence="11">Monomer.</text>
</comment>
<dbReference type="UniPathway" id="UPA00053">
    <property type="reaction ID" value="UER00088"/>
</dbReference>
<feature type="binding site" evidence="11">
    <location>
        <begin position="9"/>
        <end position="14"/>
    </location>
    <ligand>
        <name>ATP</name>
        <dbReference type="ChEBI" id="CHEBI:30616"/>
    </ligand>
</feature>
<evidence type="ECO:0000256" key="5">
    <source>
        <dbReference type="ARBA" id="ARBA00022679"/>
    </source>
</evidence>
<evidence type="ECO:0000313" key="13">
    <source>
        <dbReference type="Proteomes" id="UP000199531"/>
    </source>
</evidence>
<evidence type="ECO:0000256" key="3">
    <source>
        <dbReference type="ARBA" id="ARBA00012154"/>
    </source>
</evidence>
<dbReference type="Gene3D" id="3.40.50.300">
    <property type="entry name" value="P-loop containing nucleotide triphosphate hydrolases"/>
    <property type="match status" value="1"/>
</dbReference>
<keyword evidence="13" id="KW-1185">Reference proteome</keyword>
<proteinExistence type="inferred from homology"/>
<evidence type="ECO:0000256" key="10">
    <source>
        <dbReference type="ARBA" id="ARBA00048567"/>
    </source>
</evidence>
<dbReference type="RefSeq" id="WP_268751057.1">
    <property type="nucleotide sequence ID" value="NZ_FOCW01000001.1"/>
</dbReference>
<dbReference type="EMBL" id="FOCW01000001">
    <property type="protein sequence ID" value="SEN06740.1"/>
    <property type="molecule type" value="Genomic_DNA"/>
</dbReference>
<evidence type="ECO:0000256" key="6">
    <source>
        <dbReference type="ARBA" id="ARBA00022741"/>
    </source>
</evidence>
<keyword evidence="9 11" id="KW-0057">Aromatic amino acid biosynthesis</keyword>
<keyword evidence="5 11" id="KW-0808">Transferase</keyword>
<dbReference type="HAMAP" id="MF_00109">
    <property type="entry name" value="Shikimate_kinase"/>
    <property type="match status" value="1"/>
</dbReference>
<dbReference type="PANTHER" id="PTHR21087">
    <property type="entry name" value="SHIKIMATE KINASE"/>
    <property type="match status" value="1"/>
</dbReference>
<accession>A0A1H8DHM3</accession>
<evidence type="ECO:0000256" key="4">
    <source>
        <dbReference type="ARBA" id="ARBA00022605"/>
    </source>
</evidence>
<comment type="subcellular location">
    <subcellularLocation>
        <location evidence="11">Cytoplasm</location>
    </subcellularLocation>
</comment>
<evidence type="ECO:0000256" key="7">
    <source>
        <dbReference type="ARBA" id="ARBA00022777"/>
    </source>
</evidence>
<keyword evidence="4 11" id="KW-0028">Amino-acid biosynthesis</keyword>
<dbReference type="SUPFAM" id="SSF52540">
    <property type="entry name" value="P-loop containing nucleoside triphosphate hydrolases"/>
    <property type="match status" value="1"/>
</dbReference>
<dbReference type="InterPro" id="IPR000623">
    <property type="entry name" value="Shikimate_kinase/TSH1"/>
</dbReference>
<dbReference type="STRING" id="1121117.SAMN02745977_00325"/>
<dbReference type="GO" id="GO:0008652">
    <property type="term" value="P:amino acid biosynthetic process"/>
    <property type="evidence" value="ECO:0007669"/>
    <property type="project" value="UniProtKB-KW"/>
</dbReference>
<feature type="binding site" evidence="11">
    <location>
        <position position="116"/>
    </location>
    <ligand>
        <name>ATP</name>
        <dbReference type="ChEBI" id="CHEBI:30616"/>
    </ligand>
</feature>
<dbReference type="GO" id="GO:0000287">
    <property type="term" value="F:magnesium ion binding"/>
    <property type="evidence" value="ECO:0007669"/>
    <property type="project" value="UniProtKB-UniRule"/>
</dbReference>
<comment type="function">
    <text evidence="11">Catalyzes the specific phosphorylation of the 3-hydroxyl group of shikimic acid using ATP as a cosubstrate.</text>
</comment>
<dbReference type="PANTHER" id="PTHR21087:SF16">
    <property type="entry name" value="SHIKIMATE KINASE 1, CHLOROPLASTIC"/>
    <property type="match status" value="1"/>
</dbReference>
<dbReference type="Pfam" id="PF01202">
    <property type="entry name" value="SKI"/>
    <property type="match status" value="1"/>
</dbReference>
<evidence type="ECO:0000313" key="12">
    <source>
        <dbReference type="EMBL" id="SEN06740.1"/>
    </source>
</evidence>
<dbReference type="GO" id="GO:0004765">
    <property type="term" value="F:shikimate kinase activity"/>
    <property type="evidence" value="ECO:0007669"/>
    <property type="project" value="UniProtKB-UniRule"/>
</dbReference>
<dbReference type="InterPro" id="IPR031322">
    <property type="entry name" value="Shikimate/glucono_kinase"/>
</dbReference>
<comment type="cofactor">
    <cofactor evidence="11">
        <name>Mg(2+)</name>
        <dbReference type="ChEBI" id="CHEBI:18420"/>
    </cofactor>
    <text evidence="11">Binds 1 Mg(2+) ion per subunit.</text>
</comment>
<dbReference type="Proteomes" id="UP000199531">
    <property type="component" value="Unassembled WGS sequence"/>
</dbReference>
<dbReference type="InterPro" id="IPR027417">
    <property type="entry name" value="P-loop_NTPase"/>
</dbReference>
<keyword evidence="11" id="KW-0963">Cytoplasm</keyword>
<comment type="catalytic activity">
    <reaction evidence="10 11">
        <text>shikimate + ATP = 3-phosphoshikimate + ADP + H(+)</text>
        <dbReference type="Rhea" id="RHEA:13121"/>
        <dbReference type="ChEBI" id="CHEBI:15378"/>
        <dbReference type="ChEBI" id="CHEBI:30616"/>
        <dbReference type="ChEBI" id="CHEBI:36208"/>
        <dbReference type="ChEBI" id="CHEBI:145989"/>
        <dbReference type="ChEBI" id="CHEBI:456216"/>
        <dbReference type="EC" id="2.7.1.71"/>
    </reaction>
</comment>
<evidence type="ECO:0000256" key="8">
    <source>
        <dbReference type="ARBA" id="ARBA00022840"/>
    </source>
</evidence>
<evidence type="ECO:0000256" key="2">
    <source>
        <dbReference type="ARBA" id="ARBA00006997"/>
    </source>
</evidence>
<dbReference type="AlphaFoldDB" id="A0A1H8DHM3"/>
<feature type="binding site" evidence="11">
    <location>
        <position position="31"/>
    </location>
    <ligand>
        <name>substrate</name>
    </ligand>
</feature>
<dbReference type="PROSITE" id="PS01128">
    <property type="entry name" value="SHIKIMATE_KINASE"/>
    <property type="match status" value="1"/>
</dbReference>
<dbReference type="PRINTS" id="PR01100">
    <property type="entry name" value="SHIKIMTKNASE"/>
</dbReference>
<evidence type="ECO:0000256" key="1">
    <source>
        <dbReference type="ARBA" id="ARBA00004842"/>
    </source>
</evidence>
<protein>
    <recommendedName>
        <fullName evidence="3 11">Shikimate kinase</fullName>
        <shortName evidence="11">SK</shortName>
        <ecNumber evidence="3 11">2.7.1.71</ecNumber>
    </recommendedName>
</protein>
<keyword evidence="11" id="KW-0460">Magnesium</keyword>
<reference evidence="12 13" key="1">
    <citation type="submission" date="2016-10" db="EMBL/GenBank/DDBJ databases">
        <authorList>
            <person name="de Groot N.N."/>
        </authorList>
    </citation>
    <scope>NUCLEOTIDE SEQUENCE [LARGE SCALE GENOMIC DNA]</scope>
    <source>
        <strain evidence="12 13">DSM 15123</strain>
    </source>
</reference>
<dbReference type="EC" id="2.7.1.71" evidence="3 11"/>
<organism evidence="12 13">
    <name type="scientific">Brachymonas denitrificans DSM 15123</name>
    <dbReference type="NCBI Taxonomy" id="1121117"/>
    <lineage>
        <taxon>Bacteria</taxon>
        <taxon>Pseudomonadati</taxon>
        <taxon>Pseudomonadota</taxon>
        <taxon>Betaproteobacteria</taxon>
        <taxon>Burkholderiales</taxon>
        <taxon>Comamonadaceae</taxon>
        <taxon>Brachymonas</taxon>
    </lineage>
</organism>
<feature type="binding site" evidence="11">
    <location>
        <position position="135"/>
    </location>
    <ligand>
        <name>substrate</name>
    </ligand>
</feature>
<feature type="binding site" evidence="11">
    <location>
        <position position="78"/>
    </location>
    <ligand>
        <name>substrate</name>
    </ligand>
</feature>
<name>A0A1H8DHM3_9BURK</name>
<dbReference type="GO" id="GO:0009073">
    <property type="term" value="P:aromatic amino acid family biosynthetic process"/>
    <property type="evidence" value="ECO:0007669"/>
    <property type="project" value="UniProtKB-KW"/>
</dbReference>
<feature type="binding site" evidence="11">
    <location>
        <position position="13"/>
    </location>
    <ligand>
        <name>Mg(2+)</name>
        <dbReference type="ChEBI" id="CHEBI:18420"/>
    </ligand>
</feature>
<keyword evidence="7 11" id="KW-0418">Kinase</keyword>
<dbReference type="GO" id="GO:0005829">
    <property type="term" value="C:cytosol"/>
    <property type="evidence" value="ECO:0007669"/>
    <property type="project" value="TreeGrafter"/>
</dbReference>
<dbReference type="GO" id="GO:0009423">
    <property type="term" value="P:chorismate biosynthetic process"/>
    <property type="evidence" value="ECO:0007669"/>
    <property type="project" value="UniProtKB-UniRule"/>
</dbReference>
<keyword evidence="8 11" id="KW-0067">ATP-binding</keyword>
<gene>
    <name evidence="11" type="primary">aroK</name>
    <name evidence="12" type="ORF">SAMN02745977_00325</name>
</gene>
<dbReference type="CDD" id="cd00464">
    <property type="entry name" value="SK"/>
    <property type="match status" value="1"/>
</dbReference>
<comment type="similarity">
    <text evidence="2 11">Belongs to the shikimate kinase family.</text>
</comment>
<keyword evidence="11" id="KW-0479">Metal-binding</keyword>
<comment type="caution">
    <text evidence="11">Lacks conserved residue(s) required for the propagation of feature annotation.</text>
</comment>
<dbReference type="GO" id="GO:0005524">
    <property type="term" value="F:ATP binding"/>
    <property type="evidence" value="ECO:0007669"/>
    <property type="project" value="UniProtKB-UniRule"/>
</dbReference>
<dbReference type="InterPro" id="IPR023000">
    <property type="entry name" value="Shikimate_kinase_CS"/>
</dbReference>
<sequence length="187" mass="20851">MIVLVGMPGSGKSSAGRQVARRFGLPFIDSDHLIESGIGMPIKDYFAQQGEEAFRDLETATLRRIAEDPRQCVLSTGGGSVLRPENRALLREKGTVLYLRASPDEIYRRLRHDTKRPLLQVADPRAKLQELFQARDPLYRETAHFVIDTGRSSVQGLVHHIAMQLEVAGILPARARRAPGDKAERQS</sequence>